<reference evidence="3" key="1">
    <citation type="submission" date="2023-07" db="EMBL/GenBank/DDBJ databases">
        <authorList>
            <person name="Colorado M.A."/>
            <person name="Villamil L.M."/>
            <person name="Melo J.F."/>
            <person name="Rodriguez J.A."/>
            <person name="Ruiz R.Y."/>
        </authorList>
    </citation>
    <scope>NUCLEOTIDE SEQUENCE [LARGE SCALE GENOMIC DNA]</scope>
    <source>
        <strain evidence="3">C33</strain>
    </source>
</reference>
<evidence type="ECO:0000313" key="3">
    <source>
        <dbReference type="Proteomes" id="UP001279681"/>
    </source>
</evidence>
<keyword evidence="3" id="KW-1185">Reference proteome</keyword>
<evidence type="ECO:0000313" key="2">
    <source>
        <dbReference type="EMBL" id="MDX8336424.1"/>
    </source>
</evidence>
<comment type="caution">
    <text evidence="2">The sequence shown here is derived from an EMBL/GenBank/DDBJ whole genome shotgun (WGS) entry which is preliminary data.</text>
</comment>
<organism evidence="2 3">
    <name type="scientific">Candidatus Cetobacterium colombiensis</name>
    <dbReference type="NCBI Taxonomy" id="3073100"/>
    <lineage>
        <taxon>Bacteria</taxon>
        <taxon>Fusobacteriati</taxon>
        <taxon>Fusobacteriota</taxon>
        <taxon>Fusobacteriia</taxon>
        <taxon>Fusobacteriales</taxon>
        <taxon>Fusobacteriaceae</taxon>
        <taxon>Cetobacterium</taxon>
    </lineage>
</organism>
<evidence type="ECO:0000256" key="1">
    <source>
        <dbReference type="SAM" id="Phobius"/>
    </source>
</evidence>
<evidence type="ECO:0008006" key="4">
    <source>
        <dbReference type="Google" id="ProtNLM"/>
    </source>
</evidence>
<dbReference type="EMBL" id="JAVIKH010000009">
    <property type="protein sequence ID" value="MDX8336424.1"/>
    <property type="molecule type" value="Genomic_DNA"/>
</dbReference>
<accession>A0ABU4WB35</accession>
<dbReference type="Proteomes" id="UP001279681">
    <property type="component" value="Unassembled WGS sequence"/>
</dbReference>
<keyword evidence="1" id="KW-0812">Transmembrane</keyword>
<feature type="transmembrane region" description="Helical" evidence="1">
    <location>
        <begin position="7"/>
        <end position="25"/>
    </location>
</feature>
<keyword evidence="1" id="KW-1133">Transmembrane helix</keyword>
<protein>
    <recommendedName>
        <fullName evidence="4">DUF945 domain-containing protein</fullName>
    </recommendedName>
</protein>
<keyword evidence="1" id="KW-0472">Membrane</keyword>
<name>A0ABU4WB35_9FUSO</name>
<sequence length="356" mass="40642">MKKSLKITLGVFSIVGVLAGIFYATKENPRVYLSDRVNVAYINEDINHKDFSNVINLLNKADFNVDSKIQKGLDNIKGFYIISDSSFISDKKSCVGIIDFGYIYPIVAMKVENYFDKVNDFYVLKEEYRKKYSNNEKVYLKIEKGNFLIGKKEKDIENVLKSEKYFNQNILKILDREKNNNLGMLVLNLAKNPLGGFNEFVLTGDVSKEEDVTLTANIGGKNDIIKSFNDISKDGLSGERIIEKNKLYLRSTRDAELRSFLFFLNYFFRNSFIENLASKVYINEPKDDSKLVHLPKNELFKTNIDEAQFVAGYVDIKVKDKVIGSTELKGLAENGRLKISTNIDEKTAVNLLKAIK</sequence>
<proteinExistence type="predicted"/>
<dbReference type="RefSeq" id="WP_320313827.1">
    <property type="nucleotide sequence ID" value="NZ_JAVIKH010000009.1"/>
</dbReference>
<gene>
    <name evidence="2" type="ORF">RFV38_07930</name>
</gene>